<dbReference type="Pfam" id="PF08282">
    <property type="entry name" value="Hydrolase_3"/>
    <property type="match status" value="1"/>
</dbReference>
<keyword evidence="1" id="KW-0378">Hydrolase</keyword>
<dbReference type="EMBL" id="CP001344">
    <property type="protein sequence ID" value="ACL47444.1"/>
    <property type="molecule type" value="Genomic_DNA"/>
</dbReference>
<dbReference type="STRING" id="395961.Cyan7425_5151"/>
<dbReference type="eggNOG" id="COG0561">
    <property type="taxonomic scope" value="Bacteria"/>
</dbReference>
<dbReference type="PANTHER" id="PTHR10000">
    <property type="entry name" value="PHOSPHOSERINE PHOSPHATASE"/>
    <property type="match status" value="1"/>
</dbReference>
<dbReference type="PANTHER" id="PTHR10000:SF8">
    <property type="entry name" value="HAD SUPERFAMILY HYDROLASE-LIKE, TYPE 3"/>
    <property type="match status" value="1"/>
</dbReference>
<accession>B8HQ47</accession>
<reference evidence="1" key="1">
    <citation type="submission" date="2009-01" db="EMBL/GenBank/DDBJ databases">
        <title>Complete sequence of chromosome Cyanothece sp. PCC 7425.</title>
        <authorList>
            <consortium name="US DOE Joint Genome Institute"/>
            <person name="Lucas S."/>
            <person name="Copeland A."/>
            <person name="Lapidus A."/>
            <person name="Glavina del Rio T."/>
            <person name="Dalin E."/>
            <person name="Tice H."/>
            <person name="Bruce D."/>
            <person name="Goodwin L."/>
            <person name="Pitluck S."/>
            <person name="Sims D."/>
            <person name="Meineke L."/>
            <person name="Brettin T."/>
            <person name="Detter J.C."/>
            <person name="Han C."/>
            <person name="Larimer F."/>
            <person name="Land M."/>
            <person name="Hauser L."/>
            <person name="Kyrpides N."/>
            <person name="Ovchinnikova G."/>
            <person name="Liberton M."/>
            <person name="Stoeckel J."/>
            <person name="Banerjee A."/>
            <person name="Singh A."/>
            <person name="Page L."/>
            <person name="Sato H."/>
            <person name="Zhao L."/>
            <person name="Sherman L."/>
            <person name="Pakrasi H."/>
            <person name="Richardson P."/>
        </authorList>
    </citation>
    <scope>NUCLEOTIDE SEQUENCE</scope>
    <source>
        <strain evidence="1">PCC 7425</strain>
    </source>
</reference>
<dbReference type="OrthoDB" id="9814970at2"/>
<dbReference type="Gene3D" id="3.90.1070.10">
    <property type="match status" value="1"/>
</dbReference>
<dbReference type="HOGENOM" id="CLU_075026_0_0_3"/>
<dbReference type="InterPro" id="IPR036412">
    <property type="entry name" value="HAD-like_sf"/>
</dbReference>
<dbReference type="AlphaFoldDB" id="B8HQ47"/>
<dbReference type="GO" id="GO:0005829">
    <property type="term" value="C:cytosol"/>
    <property type="evidence" value="ECO:0007669"/>
    <property type="project" value="TreeGrafter"/>
</dbReference>
<dbReference type="GO" id="GO:0016791">
    <property type="term" value="F:phosphatase activity"/>
    <property type="evidence" value="ECO:0007669"/>
    <property type="project" value="TreeGrafter"/>
</dbReference>
<dbReference type="GO" id="GO:0000287">
    <property type="term" value="F:magnesium ion binding"/>
    <property type="evidence" value="ECO:0007669"/>
    <property type="project" value="TreeGrafter"/>
</dbReference>
<sequence length="321" mass="35833">MVPGTIEQLAPLRSSLRLIATDVDGTLTRNGKFTAELLQVMAQLQERGIALLLVTGRSAGWVEGLQHYLPVMGAIAENGGIYCSAAHPRQVLTPLSDLPAHRQALAAAFNRLQHYFPHLRATSDNSFRLTDWTFDLEGVDEPTLATIARLCQDWGWGFTYSTVQGHLKPLQQDKATGLEQVLQQHFPQLHPQQILTVGDSPNDASLFDPARFPLSVGVANVREYDSVLPHLPRYVTRQKEGEGFVELVHWLLDAAVDQGSAPVFSRAELGDWQLTLAEADRHNIFHHCRRCQREWVASTWEACSCGSKAVEHLRCWQFPDG</sequence>
<name>B8HQ47_CYAP4</name>
<evidence type="ECO:0000313" key="1">
    <source>
        <dbReference type="EMBL" id="ACL47444.1"/>
    </source>
</evidence>
<protein>
    <submittedName>
        <fullName evidence="1">HAD-superfamily hydrolase, subfamily IIB</fullName>
    </submittedName>
</protein>
<dbReference type="Gene3D" id="3.40.50.1000">
    <property type="entry name" value="HAD superfamily/HAD-like"/>
    <property type="match status" value="1"/>
</dbReference>
<dbReference type="KEGG" id="cyn:Cyan7425_5151"/>
<gene>
    <name evidence="1" type="ordered locus">Cyan7425_5151</name>
</gene>
<organism evidence="1">
    <name type="scientific">Cyanothece sp. (strain PCC 7425 / ATCC 29141)</name>
    <dbReference type="NCBI Taxonomy" id="395961"/>
    <lineage>
        <taxon>Bacteria</taxon>
        <taxon>Bacillati</taxon>
        <taxon>Cyanobacteriota</taxon>
        <taxon>Cyanophyceae</taxon>
        <taxon>Gomontiellales</taxon>
        <taxon>Cyanothecaceae</taxon>
        <taxon>Cyanothece</taxon>
    </lineage>
</organism>
<dbReference type="InterPro" id="IPR023214">
    <property type="entry name" value="HAD_sf"/>
</dbReference>
<proteinExistence type="predicted"/>
<dbReference type="SUPFAM" id="SSF56784">
    <property type="entry name" value="HAD-like"/>
    <property type="match status" value="1"/>
</dbReference>